<dbReference type="Pfam" id="PF24906">
    <property type="entry name" value="Zf_WRKY19"/>
    <property type="match status" value="6"/>
</dbReference>
<accession>A0AAX6I7U2</accession>
<feature type="domain" description="WRKY19-like zinc finger" evidence="1">
    <location>
        <begin position="290"/>
        <end position="313"/>
    </location>
</feature>
<feature type="domain" description="WRKY19-like zinc finger" evidence="1">
    <location>
        <begin position="436"/>
        <end position="460"/>
    </location>
</feature>
<reference evidence="2" key="2">
    <citation type="submission" date="2023-04" db="EMBL/GenBank/DDBJ databases">
        <authorList>
            <person name="Bruccoleri R.E."/>
            <person name="Oakeley E.J."/>
            <person name="Faust A.-M."/>
            <person name="Dessus-Babus S."/>
            <person name="Altorfer M."/>
            <person name="Burckhardt D."/>
            <person name="Oertli M."/>
            <person name="Naumann U."/>
            <person name="Petersen F."/>
            <person name="Wong J."/>
        </authorList>
    </citation>
    <scope>NUCLEOTIDE SEQUENCE</scope>
    <source>
        <strain evidence="2">GSM-AAB239-AS_SAM_17_03QT</strain>
        <tissue evidence="2">Leaf</tissue>
    </source>
</reference>
<dbReference type="PANTHER" id="PTHR31827">
    <property type="entry name" value="EMB|CAB89363.1"/>
    <property type="match status" value="1"/>
</dbReference>
<evidence type="ECO:0000313" key="2">
    <source>
        <dbReference type="EMBL" id="KAJ6849071.1"/>
    </source>
</evidence>
<dbReference type="InterPro" id="IPR056866">
    <property type="entry name" value="Znf_WRKY19"/>
</dbReference>
<name>A0AAX6I7U2_IRIPA</name>
<dbReference type="AlphaFoldDB" id="A0AAX6I7U2"/>
<comment type="caution">
    <text evidence="2">The sequence shown here is derived from an EMBL/GenBank/DDBJ whole genome shotgun (WGS) entry which is preliminary data.</text>
</comment>
<dbReference type="Proteomes" id="UP001140949">
    <property type="component" value="Unassembled WGS sequence"/>
</dbReference>
<feature type="domain" description="WRKY19-like zinc finger" evidence="1">
    <location>
        <begin position="512"/>
        <end position="536"/>
    </location>
</feature>
<dbReference type="EMBL" id="JANAVB010003999">
    <property type="protein sequence ID" value="KAJ6849071.1"/>
    <property type="molecule type" value="Genomic_DNA"/>
</dbReference>
<sequence length="674" mass="71299">MDGGFRGLESDTDSTLVYALESQSNVQSWNEFSTDTTLRLESPGTSIVYDSNSKVTKRKLFDIGETVDHKIASQPLVLGNSLSSLGSSKRSSTTMCTKFPPKVCSMGLKPNFQIHRGGDDMARSKNPSVTAPKEIRTGIDLNLHLSLPDELSESATTGITTASQYECISEKAVAISQRPTGGDLNLHLSLPDELSESAAAGITTASQYECISEKAVAISQGPTAGDASKSAFWIYGSSSSSYLTTLEIPPKAKPIESPDLSSSKTEALSKPVTCTSVMVVQRQKCNNSTKNCEVPGCVKGARGASGLCIAHGGGWRCKKDGCHKGAEGKTIYCKAQGGGRQCQQLGCPERRTDLCIAHGGGRRCTYEGCKRGARGTSDFCIKHGGGKRCQTENCTRSAEGKFGHCISHGGGRRCLYPACTKGAQGRTMLCKAHGGGKRCTFPECTKGAEGSTPFCKGHGGGKRCTFEGGCSKSVHSGTPFCVAHGGGKRCAVADCTKSARGRYDCCVRHGGGRRCKSLGCDKGAQGSTDFCKAHGGGRKPAPRKLGSGFGLGQPPPPHQLAKGKIGLCAAYDPQVQDQRIHGGATLGPLANRQFQTPLSSKSKMEGIVDEDILSGRKKNFQSSMLTFRPELHSIPESRVHGGKLMEMLAFSSAGLSTDSGEPSCRWQFRGENNV</sequence>
<proteinExistence type="predicted"/>
<feature type="domain" description="WRKY19-like zinc finger" evidence="1">
    <location>
        <begin position="411"/>
        <end position="435"/>
    </location>
</feature>
<evidence type="ECO:0000259" key="1">
    <source>
        <dbReference type="Pfam" id="PF24906"/>
    </source>
</evidence>
<organism evidence="2 3">
    <name type="scientific">Iris pallida</name>
    <name type="common">Sweet iris</name>
    <dbReference type="NCBI Taxonomy" id="29817"/>
    <lineage>
        <taxon>Eukaryota</taxon>
        <taxon>Viridiplantae</taxon>
        <taxon>Streptophyta</taxon>
        <taxon>Embryophyta</taxon>
        <taxon>Tracheophyta</taxon>
        <taxon>Spermatophyta</taxon>
        <taxon>Magnoliopsida</taxon>
        <taxon>Liliopsida</taxon>
        <taxon>Asparagales</taxon>
        <taxon>Iridaceae</taxon>
        <taxon>Iridoideae</taxon>
        <taxon>Irideae</taxon>
        <taxon>Iris</taxon>
    </lineage>
</organism>
<feature type="domain" description="WRKY19-like zinc finger" evidence="1">
    <location>
        <begin position="386"/>
        <end position="410"/>
    </location>
</feature>
<evidence type="ECO:0000313" key="3">
    <source>
        <dbReference type="Proteomes" id="UP001140949"/>
    </source>
</evidence>
<gene>
    <name evidence="2" type="ORF">M6B38_271335</name>
</gene>
<dbReference type="PANTHER" id="PTHR31827:SF60">
    <property type="entry name" value="OS11G0223400 PROTEIN"/>
    <property type="match status" value="1"/>
</dbReference>
<keyword evidence="3" id="KW-1185">Reference proteome</keyword>
<protein>
    <recommendedName>
        <fullName evidence="1">WRKY19-like zinc finger domain-containing protein</fullName>
    </recommendedName>
</protein>
<reference evidence="2" key="1">
    <citation type="journal article" date="2023" name="GigaByte">
        <title>Genome assembly of the bearded iris, Iris pallida Lam.</title>
        <authorList>
            <person name="Bruccoleri R.E."/>
            <person name="Oakeley E.J."/>
            <person name="Faust A.M.E."/>
            <person name="Altorfer M."/>
            <person name="Dessus-Babus S."/>
            <person name="Burckhardt D."/>
            <person name="Oertli M."/>
            <person name="Naumann U."/>
            <person name="Petersen F."/>
            <person name="Wong J."/>
        </authorList>
    </citation>
    <scope>NUCLEOTIDE SEQUENCE</scope>
    <source>
        <strain evidence="2">GSM-AAB239-AS_SAM_17_03QT</strain>
    </source>
</reference>
<feature type="domain" description="WRKY19-like zinc finger" evidence="1">
    <location>
        <begin position="487"/>
        <end position="511"/>
    </location>
</feature>